<evidence type="ECO:0000256" key="5">
    <source>
        <dbReference type="ARBA" id="ARBA00023242"/>
    </source>
</evidence>
<organism evidence="7 8">
    <name type="scientific">Acipenser ruthenus</name>
    <name type="common">Sterlet sturgeon</name>
    <dbReference type="NCBI Taxonomy" id="7906"/>
    <lineage>
        <taxon>Eukaryota</taxon>
        <taxon>Metazoa</taxon>
        <taxon>Chordata</taxon>
        <taxon>Craniata</taxon>
        <taxon>Vertebrata</taxon>
        <taxon>Euteleostomi</taxon>
        <taxon>Actinopterygii</taxon>
        <taxon>Chondrostei</taxon>
        <taxon>Acipenseriformes</taxon>
        <taxon>Acipenseridae</taxon>
        <taxon>Acipenser</taxon>
    </lineage>
</organism>
<dbReference type="Proteomes" id="UP000289886">
    <property type="component" value="Unassembled WGS sequence"/>
</dbReference>
<dbReference type="SMART" id="SM00091">
    <property type="entry name" value="PAS"/>
    <property type="match status" value="2"/>
</dbReference>
<dbReference type="PROSITE" id="PS50112">
    <property type="entry name" value="PAS"/>
    <property type="match status" value="2"/>
</dbReference>
<dbReference type="InterPro" id="IPR000014">
    <property type="entry name" value="PAS"/>
</dbReference>
<dbReference type="AlphaFoldDB" id="A0A444UJB7"/>
<keyword evidence="3" id="KW-0238">DNA-binding</keyword>
<evidence type="ECO:0000256" key="4">
    <source>
        <dbReference type="ARBA" id="ARBA00023163"/>
    </source>
</evidence>
<keyword evidence="8" id="KW-1185">Reference proteome</keyword>
<comment type="caution">
    <text evidence="7">The sequence shown here is derived from an EMBL/GenBank/DDBJ whole genome shotgun (WGS) entry which is preliminary data.</text>
</comment>
<dbReference type="SUPFAM" id="SSF55785">
    <property type="entry name" value="PYP-like sensor domain (PAS domain)"/>
    <property type="match status" value="2"/>
</dbReference>
<dbReference type="GO" id="GO:0000981">
    <property type="term" value="F:DNA-binding transcription factor activity, RNA polymerase II-specific"/>
    <property type="evidence" value="ECO:0007669"/>
    <property type="project" value="TreeGrafter"/>
</dbReference>
<dbReference type="Pfam" id="PF14598">
    <property type="entry name" value="PAS_11"/>
    <property type="match status" value="1"/>
</dbReference>
<evidence type="ECO:0000256" key="3">
    <source>
        <dbReference type="ARBA" id="ARBA00023125"/>
    </source>
</evidence>
<protein>
    <submittedName>
        <fullName evidence="7">Neuronal PAS domain-containing protein 4</fullName>
    </submittedName>
</protein>
<keyword evidence="2" id="KW-0805">Transcription regulation</keyword>
<dbReference type="EMBL" id="SCEB01214451">
    <property type="protein sequence ID" value="RXM35261.1"/>
    <property type="molecule type" value="Genomic_DNA"/>
</dbReference>
<dbReference type="PANTHER" id="PTHR23043">
    <property type="entry name" value="HYPOXIA-INDUCIBLE FACTOR 1 ALPHA"/>
    <property type="match status" value="1"/>
</dbReference>
<dbReference type="InterPro" id="IPR056192">
    <property type="entry name" value="bHLH_NPAS4"/>
</dbReference>
<dbReference type="GO" id="GO:0000977">
    <property type="term" value="F:RNA polymerase II transcription regulatory region sequence-specific DNA binding"/>
    <property type="evidence" value="ECO:0007669"/>
    <property type="project" value="TreeGrafter"/>
</dbReference>
<evidence type="ECO:0000313" key="8">
    <source>
        <dbReference type="Proteomes" id="UP000289886"/>
    </source>
</evidence>
<feature type="domain" description="PAS" evidence="6">
    <location>
        <begin position="138"/>
        <end position="211"/>
    </location>
</feature>
<comment type="subcellular location">
    <subcellularLocation>
        <location evidence="1">Nucleus</location>
    </subcellularLocation>
</comment>
<gene>
    <name evidence="7" type="ORF">EOD39_4227</name>
</gene>
<dbReference type="GO" id="GO:0005634">
    <property type="term" value="C:nucleus"/>
    <property type="evidence" value="ECO:0007669"/>
    <property type="project" value="UniProtKB-SubCell"/>
</dbReference>
<sequence>MVRRLPLYGRLIPCKPPLQIIGGAHGEVRRMKMTVCCEYCRNATGAKPRIPLCKSTCFTAAEKINQRIPYKPFRSTKGASKARRDHINAEIRNMRALLPISEDEKESLPYLHTMSVACSYVRKSLFLQDLRKDDEEPSPLPYEDFLQALPGFIVAVSSEGKLIYISENVTEYLGYSMVDLFQGEGFYDMIKSADLQIAKTHLQSNSSLETERSFICRMHTSKSFRLRHGSSCAVLVRGRFQAVPGTPSSSSSSGAVFVALCTPTVNWLQDSETHSYMQRFQSQHHPDMKFTDIPDSVFYHLGYSAEEMTGQSWYSFLHPDDLSFAASQHKLLLKGDEECHVEMVVRLQCKDLSWTWVYIRALLDSAKQSVTCINYIIGETEATFLRQQIGCQSEHGAGVLCQKSVNEYQSNSPAPSTDQCHKERPAKSLKRQLDNDILVNEPKNKASRISESSIYTYYVSMKCLPCVNSSPVVPSYAPSTPPYSPQSDCSSFLQEDSRSLSFSNPHFLVDIYGTAEGLLPPDGNSPSYYPSELYVVPNQAVASEPLPASVDSVFSLGSFSGSQVMTEELSPSTSGPFSYDFSSSTNDVHLVPDCMTMEEVSGGVSDCCFHLDNFSIPGNFQGNLNSYMPGQSSAESSVVPGSLLTPVSSPTAQNSFQYSEKERTEISILASQISSLASSFDAYQSIDQVLSIPGDFTNVQEPQVDQQQQLCNWTDSMILEPESVLNERVFDSILKDLATVSAKESDPCSLSASCADPELTPASAVSYSMESNQLLLDINTIEPSGLSIMPLEDNLPLNEFSTVHPTFDSFMMRSACDGYSNELHQLNEYLHHSLQQGEEIYMLLLQ</sequence>
<proteinExistence type="predicted"/>
<accession>A0A444UJB7</accession>
<reference evidence="7 8" key="1">
    <citation type="submission" date="2019-01" db="EMBL/GenBank/DDBJ databases">
        <title>Draft Genome and Complete Hox-Cluster Characterization of the Sterlet Sturgeon (Acipenser ruthenus).</title>
        <authorList>
            <person name="Wei Q."/>
        </authorList>
    </citation>
    <scope>NUCLEOTIDE SEQUENCE [LARGE SCALE GENOMIC DNA]</scope>
    <source>
        <strain evidence="7">WHYD16114868_AA</strain>
        <tissue evidence="7">Blood</tissue>
    </source>
</reference>
<dbReference type="CDD" id="cd00130">
    <property type="entry name" value="PAS"/>
    <property type="match status" value="2"/>
</dbReference>
<evidence type="ECO:0000313" key="7">
    <source>
        <dbReference type="EMBL" id="RXM35261.1"/>
    </source>
</evidence>
<keyword evidence="4" id="KW-0804">Transcription</keyword>
<dbReference type="Gene3D" id="3.30.450.20">
    <property type="entry name" value="PAS domain"/>
    <property type="match status" value="2"/>
</dbReference>
<keyword evidence="5" id="KW-0539">Nucleus</keyword>
<dbReference type="InterPro" id="IPR035965">
    <property type="entry name" value="PAS-like_dom_sf"/>
</dbReference>
<feature type="domain" description="PAS" evidence="6">
    <location>
        <begin position="301"/>
        <end position="336"/>
    </location>
</feature>
<evidence type="ECO:0000259" key="6">
    <source>
        <dbReference type="PROSITE" id="PS50112"/>
    </source>
</evidence>
<dbReference type="Pfam" id="PF23183">
    <property type="entry name" value="bHLH_NPAS4"/>
    <property type="match status" value="1"/>
</dbReference>
<evidence type="ECO:0000256" key="1">
    <source>
        <dbReference type="ARBA" id="ARBA00004123"/>
    </source>
</evidence>
<evidence type="ECO:0000256" key="2">
    <source>
        <dbReference type="ARBA" id="ARBA00023015"/>
    </source>
</evidence>
<dbReference type="PANTHER" id="PTHR23043:SF37">
    <property type="entry name" value="NPAS4 PROTEIN"/>
    <property type="match status" value="1"/>
</dbReference>
<name>A0A444UJB7_ACIRT</name>